<feature type="region of interest" description="Disordered" evidence="8">
    <location>
        <begin position="147"/>
        <end position="180"/>
    </location>
</feature>
<keyword evidence="5" id="KW-0934">Plastid</keyword>
<reference evidence="11" key="1">
    <citation type="journal article" date="2023" name="Commun. Biol.">
        <title>Genome analysis of Parmales, the sister group of diatoms, reveals the evolutionary specialization of diatoms from phago-mixotrophs to photoautotrophs.</title>
        <authorList>
            <person name="Ban H."/>
            <person name="Sato S."/>
            <person name="Yoshikawa S."/>
            <person name="Yamada K."/>
            <person name="Nakamura Y."/>
            <person name="Ichinomiya M."/>
            <person name="Sato N."/>
            <person name="Blanc-Mathieu R."/>
            <person name="Endo H."/>
            <person name="Kuwata A."/>
            <person name="Ogata H."/>
        </authorList>
    </citation>
    <scope>NUCLEOTIDE SEQUENCE [LARGE SCALE GENOMIC DNA]</scope>
</reference>
<comment type="caution">
    <text evidence="10">The sequence shown here is derived from an EMBL/GenBank/DDBJ whole genome shotgun (WGS) entry which is preliminary data.</text>
</comment>
<evidence type="ECO:0000256" key="8">
    <source>
        <dbReference type="SAM" id="MobiDB-lite"/>
    </source>
</evidence>
<dbReference type="GO" id="GO:0046481">
    <property type="term" value="F:digalactosyldiacylglycerol synthase activity"/>
    <property type="evidence" value="ECO:0007669"/>
    <property type="project" value="InterPro"/>
</dbReference>
<dbReference type="OrthoDB" id="44480at2759"/>
<evidence type="ECO:0000256" key="3">
    <source>
        <dbReference type="ARBA" id="ARBA00009481"/>
    </source>
</evidence>
<dbReference type="Pfam" id="PF13692">
    <property type="entry name" value="Glyco_trans_1_4"/>
    <property type="match status" value="1"/>
</dbReference>
<keyword evidence="4" id="KW-0150">Chloroplast</keyword>
<dbReference type="InterPro" id="IPR044525">
    <property type="entry name" value="DGDG1/2"/>
</dbReference>
<dbReference type="GO" id="GO:0009507">
    <property type="term" value="C:chloroplast"/>
    <property type="evidence" value="ECO:0007669"/>
    <property type="project" value="UniProtKB-SubCell"/>
</dbReference>
<evidence type="ECO:0000256" key="5">
    <source>
        <dbReference type="ARBA" id="ARBA00022640"/>
    </source>
</evidence>
<feature type="signal peptide" evidence="9">
    <location>
        <begin position="1"/>
        <end position="22"/>
    </location>
</feature>
<dbReference type="AlphaFoldDB" id="A0A9W7GGD2"/>
<feature type="region of interest" description="Disordered" evidence="8">
    <location>
        <begin position="20"/>
        <end position="43"/>
    </location>
</feature>
<feature type="compositionally biased region" description="Pro residues" evidence="8">
    <location>
        <begin position="151"/>
        <end position="176"/>
    </location>
</feature>
<dbReference type="PANTHER" id="PTHR46132">
    <property type="entry name" value="DIGALACTOSYLDIACYLGLYCEROL SYNTHASE 2, CHLOROPLASTIC"/>
    <property type="match status" value="1"/>
</dbReference>
<comment type="subcellular location">
    <subcellularLocation>
        <location evidence="2">Membrane</location>
    </subcellularLocation>
    <subcellularLocation>
        <location evidence="1">Plastid</location>
        <location evidence="1">Chloroplast</location>
    </subcellularLocation>
</comment>
<keyword evidence="6" id="KW-0808">Transferase</keyword>
<feature type="chain" id="PRO_5040888657" description="Digalactosyldiacylglycerol synthase" evidence="9">
    <location>
        <begin position="23"/>
        <end position="899"/>
    </location>
</feature>
<dbReference type="SUPFAM" id="SSF53756">
    <property type="entry name" value="UDP-Glycosyltransferase/glycogen phosphorylase"/>
    <property type="match status" value="1"/>
</dbReference>
<proteinExistence type="inferred from homology"/>
<keyword evidence="11" id="KW-1185">Reference proteome</keyword>
<evidence type="ECO:0000256" key="2">
    <source>
        <dbReference type="ARBA" id="ARBA00004370"/>
    </source>
</evidence>
<feature type="compositionally biased region" description="Low complexity" evidence="8">
    <location>
        <begin position="439"/>
        <end position="449"/>
    </location>
</feature>
<evidence type="ECO:0000313" key="11">
    <source>
        <dbReference type="Proteomes" id="UP001165065"/>
    </source>
</evidence>
<dbReference type="PANTHER" id="PTHR46132:SF1">
    <property type="entry name" value="DIGALACTOSYLDIACYLGLYCEROL SYNTHASE 2, CHLOROPLASTIC"/>
    <property type="match status" value="1"/>
</dbReference>
<name>A0A9W7GGD2_9STRA</name>
<comment type="similarity">
    <text evidence="3">Belongs to the glycosyltransferase group 1 family. Glycosyltransferase 4 subfamily.</text>
</comment>
<dbReference type="EMBL" id="BRYA01000194">
    <property type="protein sequence ID" value="GMI43515.1"/>
    <property type="molecule type" value="Genomic_DNA"/>
</dbReference>
<evidence type="ECO:0000256" key="6">
    <source>
        <dbReference type="ARBA" id="ARBA00022679"/>
    </source>
</evidence>
<feature type="region of interest" description="Disordered" evidence="8">
    <location>
        <begin position="430"/>
        <end position="449"/>
    </location>
</feature>
<evidence type="ECO:0000313" key="10">
    <source>
        <dbReference type="EMBL" id="GMI43515.1"/>
    </source>
</evidence>
<evidence type="ECO:0008006" key="12">
    <source>
        <dbReference type="Google" id="ProtNLM"/>
    </source>
</evidence>
<gene>
    <name evidence="10" type="ORF">TrCOL_g491</name>
</gene>
<sequence>MITRRVWIVILLFLSLSPPSRGNKTPPKTKSETGKGGNDNIDDHSTSLLWRDVFAAIRKINSSNESYALLWGSSSPSSSRMDDSLGWDKKLERWRKEALAYYEETEKDLANRPYPMSTFGWYRDEDVGAVEGALDDLGAISSTTPALLPNPLYPPPRKTSPATPPSISPHSPPSSPILPHTDLSDPSKYITIVTTASLPWKTGTAVNPLLRAAYLIEARYKDYMKSRSRLPFEARINLLLPWLERQSDQTQVYGRMNTFTTASKQEAFIREWLRDEAGLPTAADHLNITWYNAWQEKAENSVYSMGDITALIDGDQADVCVLEEPEHLNWYRAPGDSWTTKFKYVVGVVHTNYFIYAQEQPAALIRAPAMRLLCSWMIRAHCHRAIKLSGALGKFAEEKEIVENVHGVRRGFIDVGRELRKDLVKPPPPFSFLPPHNPPSSTSTPSLTALPQPKYDPDFQTNVYFIGKMLWSKGIGTLMELLEYASDSAGLNVTIDMYGSGPDLETATEKAKLSDLPMVFHGAVDHLQLSNSYKIFVNPSTSEVLCTTVAEALAMGKFVVILSHPSNDFFTRFPNCLPYSNKEEFVGNLYYALIHDPEPMSDEDLHTLSWEAATERFQKASAITNNEWETLSKVKADPDLGGIEISLPPLVGDDTRRQFTQSLRNNRARYRSFRDRLSEELDDPTIPLPKFLKRRIQRELNRRLDLDIETMFDSPKVQLQLSPAELDRQLLDLYKWVSKSPGGDVLRVIGGGADVGKQNQYMRRARRRGSQAKQSKLQIKRGITTPFEGLESSSAAPTAVFFPPKFGQRAAQSVQQVLENNLSNQNRKLKNDLSQLYGNRHGRDDDTTGSSGGVHNIGDLNMCCGGRRRRGRIGGGRWCNAALNCGLSGGCIRAYAMQI</sequence>
<keyword evidence="9" id="KW-0732">Signal</keyword>
<accession>A0A9W7GGD2</accession>
<evidence type="ECO:0000256" key="1">
    <source>
        <dbReference type="ARBA" id="ARBA00004229"/>
    </source>
</evidence>
<dbReference type="Proteomes" id="UP001165065">
    <property type="component" value="Unassembled WGS sequence"/>
</dbReference>
<dbReference type="CDD" id="cd01635">
    <property type="entry name" value="Glycosyltransferase_GTB-type"/>
    <property type="match status" value="1"/>
</dbReference>
<evidence type="ECO:0000256" key="7">
    <source>
        <dbReference type="ARBA" id="ARBA00023136"/>
    </source>
</evidence>
<protein>
    <recommendedName>
        <fullName evidence="12">Digalactosyldiacylglycerol synthase</fullName>
    </recommendedName>
</protein>
<organism evidence="10 11">
    <name type="scientific">Triparma columacea</name>
    <dbReference type="NCBI Taxonomy" id="722753"/>
    <lineage>
        <taxon>Eukaryota</taxon>
        <taxon>Sar</taxon>
        <taxon>Stramenopiles</taxon>
        <taxon>Ochrophyta</taxon>
        <taxon>Bolidophyceae</taxon>
        <taxon>Parmales</taxon>
        <taxon>Triparmaceae</taxon>
        <taxon>Triparma</taxon>
    </lineage>
</organism>
<evidence type="ECO:0000256" key="4">
    <source>
        <dbReference type="ARBA" id="ARBA00022528"/>
    </source>
</evidence>
<dbReference type="Gene3D" id="3.40.50.2000">
    <property type="entry name" value="Glycogen Phosphorylase B"/>
    <property type="match status" value="1"/>
</dbReference>
<keyword evidence="7" id="KW-0472">Membrane</keyword>
<dbReference type="GO" id="GO:0016020">
    <property type="term" value="C:membrane"/>
    <property type="evidence" value="ECO:0007669"/>
    <property type="project" value="UniProtKB-SubCell"/>
</dbReference>
<evidence type="ECO:0000256" key="9">
    <source>
        <dbReference type="SAM" id="SignalP"/>
    </source>
</evidence>